<organism evidence="1 2">
    <name type="scientific">Cenococcum geophilum 1.58</name>
    <dbReference type="NCBI Taxonomy" id="794803"/>
    <lineage>
        <taxon>Eukaryota</taxon>
        <taxon>Fungi</taxon>
        <taxon>Dikarya</taxon>
        <taxon>Ascomycota</taxon>
        <taxon>Pezizomycotina</taxon>
        <taxon>Dothideomycetes</taxon>
        <taxon>Pleosporomycetidae</taxon>
        <taxon>Gloniales</taxon>
        <taxon>Gloniaceae</taxon>
        <taxon>Cenococcum</taxon>
    </lineage>
</organism>
<proteinExistence type="predicted"/>
<keyword evidence="2" id="KW-1185">Reference proteome</keyword>
<gene>
    <name evidence="1" type="ORF">K441DRAFT_354919</name>
</gene>
<name>A0ACC8EMK4_9PEZI</name>
<accession>A0ACC8EMK4</accession>
<evidence type="ECO:0000313" key="1">
    <source>
        <dbReference type="EMBL" id="OCK87523.1"/>
    </source>
</evidence>
<reference evidence="1 2" key="1">
    <citation type="journal article" date="2016" name="Nat. Commun.">
        <title>Ectomycorrhizal ecology is imprinted in the genome of the dominant symbiotic fungus Cenococcum geophilum.</title>
        <authorList>
            <consortium name="DOE Joint Genome Institute"/>
            <person name="Peter M."/>
            <person name="Kohler A."/>
            <person name="Ohm R.A."/>
            <person name="Kuo A."/>
            <person name="Krutzmann J."/>
            <person name="Morin E."/>
            <person name="Arend M."/>
            <person name="Barry K.W."/>
            <person name="Binder M."/>
            <person name="Choi C."/>
            <person name="Clum A."/>
            <person name="Copeland A."/>
            <person name="Grisel N."/>
            <person name="Haridas S."/>
            <person name="Kipfer T."/>
            <person name="LaButti K."/>
            <person name="Lindquist E."/>
            <person name="Lipzen A."/>
            <person name="Maire R."/>
            <person name="Meier B."/>
            <person name="Mihaltcheva S."/>
            <person name="Molinier V."/>
            <person name="Murat C."/>
            <person name="Poggeler S."/>
            <person name="Quandt C.A."/>
            <person name="Sperisen C."/>
            <person name="Tritt A."/>
            <person name="Tisserant E."/>
            <person name="Crous P.W."/>
            <person name="Henrissat B."/>
            <person name="Nehls U."/>
            <person name="Egli S."/>
            <person name="Spatafora J.W."/>
            <person name="Grigoriev I.V."/>
            <person name="Martin F.M."/>
        </authorList>
    </citation>
    <scope>NUCLEOTIDE SEQUENCE [LARGE SCALE GENOMIC DNA]</scope>
    <source>
        <strain evidence="1 2">1.58</strain>
    </source>
</reference>
<sequence length="293" mass="33834">MDQDCAFDGTEIPVFLPDEDELLEENAHLHRQVGVLERKYFVVKDQLEAAWGTLGFYEYPFPFLALPREIRDQIYLYALTAPRSINPSPNIFEEDPYTPRKPPCPELCLASKQVYHEANAILYAKTTFAFLDADEMMDFFDRIGRRNTALIQSISIAVNYTPMLDGRAEPSDWANALGKSGLRRVCKMRITGERVGAGEFEHMKIGSDLAYAIKDIFVRDREVKPRISLTLKGFRRNEHKKFPDHWKIVTEQWYDTNGYREEWEDSCGSEDELFEDSDGGESSIWDGSDSDWM</sequence>
<dbReference type="EMBL" id="KV748260">
    <property type="protein sequence ID" value="OCK87523.1"/>
    <property type="molecule type" value="Genomic_DNA"/>
</dbReference>
<dbReference type="Proteomes" id="UP000250078">
    <property type="component" value="Unassembled WGS sequence"/>
</dbReference>
<evidence type="ECO:0000313" key="2">
    <source>
        <dbReference type="Proteomes" id="UP000250078"/>
    </source>
</evidence>
<protein>
    <submittedName>
        <fullName evidence="1">Uncharacterized protein</fullName>
    </submittedName>
</protein>